<comment type="caution">
    <text evidence="4">The sequence shown here is derived from an EMBL/GenBank/DDBJ whole genome shotgun (WGS) entry which is preliminary data.</text>
</comment>
<dbReference type="PIRSF" id="PIRSF005900">
    <property type="entry name" value="Dps"/>
    <property type="match status" value="1"/>
</dbReference>
<dbReference type="PROSITE" id="PS00818">
    <property type="entry name" value="DPS_1"/>
    <property type="match status" value="1"/>
</dbReference>
<dbReference type="Pfam" id="PF00210">
    <property type="entry name" value="Ferritin"/>
    <property type="match status" value="1"/>
</dbReference>
<dbReference type="PANTHER" id="PTHR42932">
    <property type="entry name" value="GENERAL STRESS PROTEIN 20U"/>
    <property type="match status" value="1"/>
</dbReference>
<evidence type="ECO:0000259" key="3">
    <source>
        <dbReference type="Pfam" id="PF00210"/>
    </source>
</evidence>
<evidence type="ECO:0000256" key="2">
    <source>
        <dbReference type="RuleBase" id="RU003875"/>
    </source>
</evidence>
<evidence type="ECO:0000256" key="1">
    <source>
        <dbReference type="ARBA" id="ARBA00009497"/>
    </source>
</evidence>
<dbReference type="PROSITE" id="PS00819">
    <property type="entry name" value="DPS_2"/>
    <property type="match status" value="1"/>
</dbReference>
<dbReference type="Gene3D" id="1.20.1260.10">
    <property type="match status" value="1"/>
</dbReference>
<accession>A0ABN0EWK7</accession>
<protein>
    <submittedName>
        <fullName evidence="4">DNA protection during starvation protein</fullName>
    </submittedName>
</protein>
<dbReference type="PANTHER" id="PTHR42932:SF1">
    <property type="entry name" value="GENERAL STRESS PROTEIN 20U"/>
    <property type="match status" value="1"/>
</dbReference>
<sequence length="180" mass="20465">MTALPKQGNNILINNKEENTMSKTSIGLDKKASEKLAAKLNELLATYQVFYTNVRGYHWNIKGVNFFELHAKFEEIYTDLVEKVDEVAERILTLGYTPHNGYSQYFKDSRIKEELGVSDAQSCLKGTLEGLKVLLEQQREILELAGESDDEGTASQMSDYIKEQEKLVWMFQAACQTCHA</sequence>
<dbReference type="InterPro" id="IPR002177">
    <property type="entry name" value="DPS_DNA-bd"/>
</dbReference>
<dbReference type="Proteomes" id="UP000003778">
    <property type="component" value="Unassembled WGS sequence"/>
</dbReference>
<feature type="domain" description="Ferritin/DPS" evidence="3">
    <location>
        <begin position="38"/>
        <end position="177"/>
    </location>
</feature>
<dbReference type="EMBL" id="AJTC01000008">
    <property type="protein sequence ID" value="EIJ31289.1"/>
    <property type="molecule type" value="Genomic_DNA"/>
</dbReference>
<dbReference type="InterPro" id="IPR009078">
    <property type="entry name" value="Ferritin-like_SF"/>
</dbReference>
<comment type="similarity">
    <text evidence="1 2">Belongs to the Dps family.</text>
</comment>
<dbReference type="CDD" id="cd01043">
    <property type="entry name" value="DPS"/>
    <property type="match status" value="1"/>
</dbReference>
<reference evidence="4 5" key="1">
    <citation type="submission" date="2012-04" db="EMBL/GenBank/DDBJ databases">
        <authorList>
            <person name="Durkin A.S."/>
            <person name="McCorrison J."/>
            <person name="Torralba M."/>
            <person name="Gillis M."/>
            <person name="Methe B."/>
            <person name="Sutton G."/>
            <person name="Nelson K.E."/>
        </authorList>
    </citation>
    <scope>NUCLEOTIDE SEQUENCE [LARGE SCALE GENOMIC DNA]</scope>
    <source>
        <strain evidence="4 5">HK2019</strain>
    </source>
</reference>
<proteinExistence type="inferred from homology"/>
<dbReference type="InterPro" id="IPR008331">
    <property type="entry name" value="Ferritin_DPS_dom"/>
</dbReference>
<organism evidence="4 5">
    <name type="scientific">Haemophilus parainfluenzae HK2019</name>
    <dbReference type="NCBI Taxonomy" id="1095746"/>
    <lineage>
        <taxon>Bacteria</taxon>
        <taxon>Pseudomonadati</taxon>
        <taxon>Pseudomonadota</taxon>
        <taxon>Gammaproteobacteria</taxon>
        <taxon>Pasteurellales</taxon>
        <taxon>Pasteurellaceae</taxon>
        <taxon>Haemophilus</taxon>
    </lineage>
</organism>
<evidence type="ECO:0000313" key="4">
    <source>
        <dbReference type="EMBL" id="EIJ31289.1"/>
    </source>
</evidence>
<dbReference type="PRINTS" id="PR01346">
    <property type="entry name" value="HELNAPAPROT"/>
</dbReference>
<keyword evidence="5" id="KW-1185">Reference proteome</keyword>
<gene>
    <name evidence="4" type="ORF">HMPREF1119_0106</name>
</gene>
<name>A0ABN0EWK7_HAEPA</name>
<dbReference type="InterPro" id="IPR012347">
    <property type="entry name" value="Ferritin-like"/>
</dbReference>
<dbReference type="InterPro" id="IPR023188">
    <property type="entry name" value="DPS_DNA-bd_CS"/>
</dbReference>
<evidence type="ECO:0000313" key="5">
    <source>
        <dbReference type="Proteomes" id="UP000003778"/>
    </source>
</evidence>
<dbReference type="SUPFAM" id="SSF47240">
    <property type="entry name" value="Ferritin-like"/>
    <property type="match status" value="1"/>
</dbReference>